<proteinExistence type="predicted"/>
<comment type="caution">
    <text evidence="1">The sequence shown here is derived from an EMBL/GenBank/DDBJ whole genome shotgun (WGS) entry which is preliminary data.</text>
</comment>
<reference evidence="1" key="1">
    <citation type="journal article" date="2015" name="Nature">
        <title>Complex archaea that bridge the gap between prokaryotes and eukaryotes.</title>
        <authorList>
            <person name="Spang A."/>
            <person name="Saw J.H."/>
            <person name="Jorgensen S.L."/>
            <person name="Zaremba-Niedzwiedzka K."/>
            <person name="Martijn J."/>
            <person name="Lind A.E."/>
            <person name="van Eijk R."/>
            <person name="Schleper C."/>
            <person name="Guy L."/>
            <person name="Ettema T.J."/>
        </authorList>
    </citation>
    <scope>NUCLEOTIDE SEQUENCE</scope>
</reference>
<dbReference type="AlphaFoldDB" id="A0A0F9SIC0"/>
<accession>A0A0F9SIC0</accession>
<name>A0A0F9SIC0_9ZZZZ</name>
<organism evidence="1">
    <name type="scientific">marine sediment metagenome</name>
    <dbReference type="NCBI Taxonomy" id="412755"/>
    <lineage>
        <taxon>unclassified sequences</taxon>
        <taxon>metagenomes</taxon>
        <taxon>ecological metagenomes</taxon>
    </lineage>
</organism>
<sequence>MKKELVSLKEFAELTGHEPSYISQLIKEPQIEIVKIGIHKFIDINKFPPKNFTKKDKK</sequence>
<evidence type="ECO:0000313" key="1">
    <source>
        <dbReference type="EMBL" id="KKN36696.1"/>
    </source>
</evidence>
<dbReference type="EMBL" id="LAZR01001948">
    <property type="protein sequence ID" value="KKN36696.1"/>
    <property type="molecule type" value="Genomic_DNA"/>
</dbReference>
<protein>
    <submittedName>
        <fullName evidence="1">Uncharacterized protein</fullName>
    </submittedName>
</protein>
<gene>
    <name evidence="1" type="ORF">LCGC14_0770840</name>
</gene>